<comment type="caution">
    <text evidence="2">The sequence shown here is derived from an EMBL/GenBank/DDBJ whole genome shotgun (WGS) entry which is preliminary data.</text>
</comment>
<gene>
    <name evidence="2" type="ORF">FHP25_17100</name>
</gene>
<dbReference type="Gene3D" id="3.90.1200.10">
    <property type="match status" value="1"/>
</dbReference>
<evidence type="ECO:0000313" key="3">
    <source>
        <dbReference type="Proteomes" id="UP000321638"/>
    </source>
</evidence>
<reference evidence="2 3" key="1">
    <citation type="submission" date="2019-06" db="EMBL/GenBank/DDBJ databases">
        <title>New taxonomy in bacterial strain CC-CFT640, isolated from vineyard.</title>
        <authorList>
            <person name="Lin S.-Y."/>
            <person name="Tsai C.-F."/>
            <person name="Young C.-C."/>
        </authorList>
    </citation>
    <scope>NUCLEOTIDE SEQUENCE [LARGE SCALE GENOMIC DNA]</scope>
    <source>
        <strain evidence="2 3">CC-CFT640</strain>
    </source>
</reference>
<accession>A0A5C8PKQ7</accession>
<dbReference type="GO" id="GO:0016740">
    <property type="term" value="F:transferase activity"/>
    <property type="evidence" value="ECO:0007669"/>
    <property type="project" value="UniProtKB-KW"/>
</dbReference>
<dbReference type="Proteomes" id="UP000321638">
    <property type="component" value="Unassembled WGS sequence"/>
</dbReference>
<feature type="domain" description="Aminoglycoside phosphotransferase" evidence="1">
    <location>
        <begin position="32"/>
        <end position="284"/>
    </location>
</feature>
<keyword evidence="2" id="KW-0808">Transferase</keyword>
<proteinExistence type="predicted"/>
<evidence type="ECO:0000313" key="2">
    <source>
        <dbReference type="EMBL" id="TXL74478.1"/>
    </source>
</evidence>
<dbReference type="SUPFAM" id="SSF56112">
    <property type="entry name" value="Protein kinase-like (PK-like)"/>
    <property type="match status" value="1"/>
</dbReference>
<organism evidence="2 3">
    <name type="scientific">Vineibacter terrae</name>
    <dbReference type="NCBI Taxonomy" id="2586908"/>
    <lineage>
        <taxon>Bacteria</taxon>
        <taxon>Pseudomonadati</taxon>
        <taxon>Pseudomonadota</taxon>
        <taxon>Alphaproteobacteria</taxon>
        <taxon>Hyphomicrobiales</taxon>
        <taxon>Vineibacter</taxon>
    </lineage>
</organism>
<dbReference type="CDD" id="cd05154">
    <property type="entry name" value="ACAD10_11_N-like"/>
    <property type="match status" value="1"/>
</dbReference>
<dbReference type="EMBL" id="VDUZ01000018">
    <property type="protein sequence ID" value="TXL74478.1"/>
    <property type="molecule type" value="Genomic_DNA"/>
</dbReference>
<sequence>MTGPMSRKLEARIVDYIARRLPDGRDFQLQDVQRIAVGWSHETWLFDLVWQEGGMARRRGLCLRRDPGNTLLRHLSSLEQQFRVLQCLADTALPTPRPYWFEHDPAILDMPFLVMEKVPGVCPSPWGREGRAFYQAAAGRGALPASFTATLASLHTLDWRVAGLDFLGVPAPGTDFARREIAKWRALIDLSGHPPEPILTDLISWLEANAPPVERLTLVHGAYRTGNLLIHDDRISAVLDWELQVLGDPMYDVAYVLSDLNREGTPLLSNLVDRDDFYRDYEAATGFTIDDAVCRYYNALYAMRSVAFWMSASGLYAAGQSDDIRLARTAWSVPVVLERAARELGY</sequence>
<dbReference type="OrthoDB" id="3806873at2"/>
<keyword evidence="3" id="KW-1185">Reference proteome</keyword>
<dbReference type="InterPro" id="IPR002575">
    <property type="entry name" value="Aminoglycoside_PTrfase"/>
</dbReference>
<dbReference type="Pfam" id="PF01636">
    <property type="entry name" value="APH"/>
    <property type="match status" value="1"/>
</dbReference>
<protein>
    <submittedName>
        <fullName evidence="2">Phosphotransferase family protein</fullName>
    </submittedName>
</protein>
<evidence type="ECO:0000259" key="1">
    <source>
        <dbReference type="Pfam" id="PF01636"/>
    </source>
</evidence>
<dbReference type="Gene3D" id="3.30.200.20">
    <property type="entry name" value="Phosphorylase Kinase, domain 1"/>
    <property type="match status" value="1"/>
</dbReference>
<dbReference type="RefSeq" id="WP_147848158.1">
    <property type="nucleotide sequence ID" value="NZ_VDUZ01000018.1"/>
</dbReference>
<dbReference type="InterPro" id="IPR011009">
    <property type="entry name" value="Kinase-like_dom_sf"/>
</dbReference>
<dbReference type="PANTHER" id="PTHR21310:SF57">
    <property type="entry name" value="BLR2944 PROTEIN"/>
    <property type="match status" value="1"/>
</dbReference>
<dbReference type="InterPro" id="IPR051678">
    <property type="entry name" value="AGP_Transferase"/>
</dbReference>
<dbReference type="InterPro" id="IPR041726">
    <property type="entry name" value="ACAD10_11_N"/>
</dbReference>
<name>A0A5C8PKQ7_9HYPH</name>
<dbReference type="AlphaFoldDB" id="A0A5C8PKQ7"/>
<dbReference type="PANTHER" id="PTHR21310">
    <property type="entry name" value="AMINOGLYCOSIDE PHOSPHOTRANSFERASE-RELATED-RELATED"/>
    <property type="match status" value="1"/>
</dbReference>